<dbReference type="InterPro" id="IPR014031">
    <property type="entry name" value="Ketoacyl_synth_C"/>
</dbReference>
<comment type="similarity">
    <text evidence="2 4">Belongs to the thiolase-like superfamily. Beta-ketoacyl-ACP synthases family.</text>
</comment>
<evidence type="ECO:0000313" key="6">
    <source>
        <dbReference type="EMBL" id="KJY74881.1"/>
    </source>
</evidence>
<dbReference type="PANTHER" id="PTHR11712:SF336">
    <property type="entry name" value="3-OXOACYL-[ACYL-CARRIER-PROTEIN] SYNTHASE, MITOCHONDRIAL"/>
    <property type="match status" value="1"/>
</dbReference>
<dbReference type="InterPro" id="IPR000794">
    <property type="entry name" value="Beta-ketoacyl_synthase"/>
</dbReference>
<dbReference type="PROSITE" id="PS52004">
    <property type="entry name" value="KS3_2"/>
    <property type="match status" value="1"/>
</dbReference>
<evidence type="ECO:0000256" key="2">
    <source>
        <dbReference type="ARBA" id="ARBA00008467"/>
    </source>
</evidence>
<name>A0A837G8Z7_9VIBR</name>
<proteinExistence type="inferred from homology"/>
<dbReference type="Pfam" id="PF02801">
    <property type="entry name" value="Ketoacyl-synt_C"/>
    <property type="match status" value="1"/>
</dbReference>
<dbReference type="InterPro" id="IPR020615">
    <property type="entry name" value="Thiolase_acyl_enz_int_AS"/>
</dbReference>
<gene>
    <name evidence="6" type="ORF">TW71_08000</name>
</gene>
<dbReference type="SUPFAM" id="SSF53901">
    <property type="entry name" value="Thiolase-like"/>
    <property type="match status" value="2"/>
</dbReference>
<dbReference type="AlphaFoldDB" id="A0A837G8Z7"/>
<protein>
    <recommendedName>
        <fullName evidence="5">Ketosynthase family 3 (KS3) domain-containing protein</fullName>
    </recommendedName>
</protein>
<keyword evidence="3 4" id="KW-0808">Transferase</keyword>
<evidence type="ECO:0000256" key="4">
    <source>
        <dbReference type="RuleBase" id="RU003694"/>
    </source>
</evidence>
<feature type="domain" description="Ketosynthase family 3 (KS3)" evidence="5">
    <location>
        <begin position="2"/>
        <end position="392"/>
    </location>
</feature>
<comment type="pathway">
    <text evidence="1">Lipid metabolism; fatty acid biosynthesis.</text>
</comment>
<dbReference type="InterPro" id="IPR014030">
    <property type="entry name" value="Ketoacyl_synth_N"/>
</dbReference>
<comment type="caution">
    <text evidence="6">The sequence shown here is derived from an EMBL/GenBank/DDBJ whole genome shotgun (WGS) entry which is preliminary data.</text>
</comment>
<evidence type="ECO:0000256" key="3">
    <source>
        <dbReference type="ARBA" id="ARBA00022679"/>
    </source>
</evidence>
<dbReference type="CDD" id="cd00834">
    <property type="entry name" value="KAS_I_II"/>
    <property type="match status" value="1"/>
</dbReference>
<dbReference type="GO" id="GO:0005829">
    <property type="term" value="C:cytosol"/>
    <property type="evidence" value="ECO:0007669"/>
    <property type="project" value="TreeGrafter"/>
</dbReference>
<dbReference type="InterPro" id="IPR020841">
    <property type="entry name" value="PKS_Beta-ketoAc_synthase_dom"/>
</dbReference>
<evidence type="ECO:0000259" key="5">
    <source>
        <dbReference type="PROSITE" id="PS52004"/>
    </source>
</evidence>
<sequence>MKGSIVIAGMGLYTPPVKELDELTRFLTDHHRLVNNQEFNALGIKNATVSVFDKQKTESFNKQGWINNAALFALRATEAAIKNSGIDLSAYDNRRISVVLGSYNSGTDSYSTLFNKVLNNEQDAVTHSELMSSMLSHCGNAIAARYNIQGKKIVVSSACSSSLTAVGIATDLLHSDKADVVICGGSDCVDLPVVAGFNSLSALNEGRCAPFSEPKGINLGEGAGILLLTKKPDHRREQWFIGGYGASSDAYHETSPEPNGAGAIQAIDAALAAAGLGREDVDLISAHATGTGANDIPESKAYEALFGLDVPVSVMKPFYGHTLGASGIVELISVLSLLNAGITPENNNMRELREGCSPINLDYKDYPSETIQTVLANSFGFGGSNSSVVVTKQPTQCVPNFGKSPIPIVKASTNDGETKTVIDASIGVTKDACQIHLQNKRFKRDSPEIKYCIESVGDVVKGFEPLLHSNARAGVVTGNSQRPQRCLESFLSSIYEGDPKYASARHFPGHIVSATCGQVSIAHKISGHSTVLCSPTAAFEYTVDLLRSETQDFMIACSSDEVTPTQKTLTHPLFAQADASMAQGSAALLLSSRAQLARSEHLPIAWIRSVLHSSYNGLVLRHDEKFHTLLDRLILESCEEACISFNDIDHCLVSSALADPLIVEEVQHVVARYHPQLVVEQKKEKRLSADFMTHIVDATERISTGECRNVLVIAIDLSSNVGACIVSSQDGPTA</sequence>
<dbReference type="Gene3D" id="3.40.47.10">
    <property type="match status" value="2"/>
</dbReference>
<dbReference type="GO" id="GO:0006633">
    <property type="term" value="P:fatty acid biosynthetic process"/>
    <property type="evidence" value="ECO:0007669"/>
    <property type="project" value="TreeGrafter"/>
</dbReference>
<accession>A0A837G8Z7</accession>
<dbReference type="Pfam" id="PF00109">
    <property type="entry name" value="ketoacyl-synt"/>
    <property type="match status" value="1"/>
</dbReference>
<dbReference type="RefSeq" id="WP_045985495.1">
    <property type="nucleotide sequence ID" value="NZ_CP063053.1"/>
</dbReference>
<reference evidence="6" key="1">
    <citation type="journal article" date="2015" name="BMC Genomics">
        <title>Genome mining reveals unlocked bioactive potential of marine Gram-negative bacteria.</title>
        <authorList>
            <person name="Machado H."/>
            <person name="Sonnenschein E.C."/>
            <person name="Melchiorsen J."/>
            <person name="Gram L."/>
        </authorList>
    </citation>
    <scope>NUCLEOTIDE SEQUENCE</scope>
    <source>
        <strain evidence="6">S2052</strain>
    </source>
</reference>
<dbReference type="GO" id="GO:0004315">
    <property type="term" value="F:3-oxoacyl-[acyl-carrier-protein] synthase activity"/>
    <property type="evidence" value="ECO:0007669"/>
    <property type="project" value="TreeGrafter"/>
</dbReference>
<organism evidence="6">
    <name type="scientific">Vibrio coralliilyticus</name>
    <dbReference type="NCBI Taxonomy" id="190893"/>
    <lineage>
        <taxon>Bacteria</taxon>
        <taxon>Pseudomonadati</taxon>
        <taxon>Pseudomonadota</taxon>
        <taxon>Gammaproteobacteria</taxon>
        <taxon>Vibrionales</taxon>
        <taxon>Vibrionaceae</taxon>
        <taxon>Vibrio</taxon>
    </lineage>
</organism>
<dbReference type="PANTHER" id="PTHR11712">
    <property type="entry name" value="POLYKETIDE SYNTHASE-RELATED"/>
    <property type="match status" value="1"/>
</dbReference>
<dbReference type="PROSITE" id="PS00098">
    <property type="entry name" value="THIOLASE_1"/>
    <property type="match status" value="1"/>
</dbReference>
<evidence type="ECO:0000256" key="1">
    <source>
        <dbReference type="ARBA" id="ARBA00005194"/>
    </source>
</evidence>
<dbReference type="SMART" id="SM00825">
    <property type="entry name" value="PKS_KS"/>
    <property type="match status" value="1"/>
</dbReference>
<dbReference type="EMBL" id="JXXR01000008">
    <property type="protein sequence ID" value="KJY74881.1"/>
    <property type="molecule type" value="Genomic_DNA"/>
</dbReference>
<dbReference type="InterPro" id="IPR016039">
    <property type="entry name" value="Thiolase-like"/>
</dbReference>